<dbReference type="InterPro" id="IPR006128">
    <property type="entry name" value="Lipoprotein_PsaA-like"/>
</dbReference>
<dbReference type="Gene3D" id="3.40.50.1980">
    <property type="entry name" value="Nitrogenase molybdenum iron protein domain"/>
    <property type="match status" value="2"/>
</dbReference>
<dbReference type="AlphaFoldDB" id="A0A1M4V473"/>
<evidence type="ECO:0000256" key="2">
    <source>
        <dbReference type="ARBA" id="ARBA00022448"/>
    </source>
</evidence>
<sequence>MKRFWKLFLSVSVILLFVTACSEEATPSTHSDSDQLHVVTSIFPMYEIVKEVAGDRADVSLMVGANEDAHHYEPSAQAVASVNEADIFVYGSENMEFWVSSLLDVVENDVLEIVEFSKGLDLELEESDHSEALEDLEDLEEHGHKHDDVDPHFWLNPLNIKDQLPLIVNALTAADPEGEKDYTENAEKFSQSLTDLDQAYTETFLDAKQRTFVVQHQAFGHLADHYDLDQVAVGGLSTEIEISPRALSKIIDFVNEQSIPVIYYQSGDQSATAEAIAKETGTEITVLYDLESKPADLESEENLYLEAMIKNLEELKKAIR</sequence>
<dbReference type="GO" id="GO:0007155">
    <property type="term" value="P:cell adhesion"/>
    <property type="evidence" value="ECO:0007669"/>
    <property type="project" value="InterPro"/>
</dbReference>
<feature type="chain" id="PRO_5038411141" evidence="5">
    <location>
        <begin position="23"/>
        <end position="320"/>
    </location>
</feature>
<dbReference type="PANTHER" id="PTHR42953">
    <property type="entry name" value="HIGH-AFFINITY ZINC UPTAKE SYSTEM PROTEIN ZNUA-RELATED"/>
    <property type="match status" value="1"/>
</dbReference>
<dbReference type="InterPro" id="IPR006127">
    <property type="entry name" value="ZnuA-like"/>
</dbReference>
<dbReference type="Proteomes" id="UP000184128">
    <property type="component" value="Unassembled WGS sequence"/>
</dbReference>
<dbReference type="PRINTS" id="PR00691">
    <property type="entry name" value="ADHESINB"/>
</dbReference>
<evidence type="ECO:0000313" key="7">
    <source>
        <dbReference type="Proteomes" id="UP000184128"/>
    </source>
</evidence>
<evidence type="ECO:0000256" key="3">
    <source>
        <dbReference type="ARBA" id="ARBA00022729"/>
    </source>
</evidence>
<dbReference type="GO" id="GO:0046872">
    <property type="term" value="F:metal ion binding"/>
    <property type="evidence" value="ECO:0007669"/>
    <property type="project" value="InterPro"/>
</dbReference>
<evidence type="ECO:0000256" key="4">
    <source>
        <dbReference type="RuleBase" id="RU003512"/>
    </source>
</evidence>
<evidence type="ECO:0000313" key="6">
    <source>
        <dbReference type="EMBL" id="SHE63683.1"/>
    </source>
</evidence>
<protein>
    <submittedName>
        <fullName evidence="6">Zinc transport system substrate-binding protein</fullName>
    </submittedName>
</protein>
<reference evidence="6 7" key="1">
    <citation type="submission" date="2016-11" db="EMBL/GenBank/DDBJ databases">
        <authorList>
            <person name="Jaros S."/>
            <person name="Januszkiewicz K."/>
            <person name="Wedrychowicz H."/>
        </authorList>
    </citation>
    <scope>NUCLEOTIDE SEQUENCE [LARGE SCALE GENOMIC DNA]</scope>
    <source>
        <strain evidence="6 7">DSM 15692</strain>
    </source>
</reference>
<dbReference type="PANTHER" id="PTHR42953:SF3">
    <property type="entry name" value="HIGH-AFFINITY ZINC UPTAKE SYSTEM PROTEIN ZNUA"/>
    <property type="match status" value="1"/>
</dbReference>
<dbReference type="SUPFAM" id="SSF53807">
    <property type="entry name" value="Helical backbone' metal receptor"/>
    <property type="match status" value="1"/>
</dbReference>
<dbReference type="Pfam" id="PF01297">
    <property type="entry name" value="ZnuA"/>
    <property type="match status" value="1"/>
</dbReference>
<proteinExistence type="inferred from homology"/>
<feature type="signal peptide" evidence="5">
    <location>
        <begin position="1"/>
        <end position="22"/>
    </location>
</feature>
<dbReference type="PRINTS" id="PR00690">
    <property type="entry name" value="ADHESNFAMILY"/>
</dbReference>
<evidence type="ECO:0000256" key="1">
    <source>
        <dbReference type="ARBA" id="ARBA00011028"/>
    </source>
</evidence>
<comment type="similarity">
    <text evidence="1 4">Belongs to the bacterial solute-binding protein 9 family.</text>
</comment>
<dbReference type="OrthoDB" id="9810636at2"/>
<dbReference type="PROSITE" id="PS51257">
    <property type="entry name" value="PROKAR_LIPOPROTEIN"/>
    <property type="match status" value="1"/>
</dbReference>
<dbReference type="InterPro" id="IPR050492">
    <property type="entry name" value="Bact_metal-bind_prot9"/>
</dbReference>
<keyword evidence="3 5" id="KW-0732">Signal</keyword>
<dbReference type="InterPro" id="IPR006129">
    <property type="entry name" value="AdhesinB"/>
</dbReference>
<keyword evidence="7" id="KW-1185">Reference proteome</keyword>
<accession>A0A1M4V473</accession>
<organism evidence="6 7">
    <name type="scientific">Atopostipes suicloacalis DSM 15692</name>
    <dbReference type="NCBI Taxonomy" id="1121025"/>
    <lineage>
        <taxon>Bacteria</taxon>
        <taxon>Bacillati</taxon>
        <taxon>Bacillota</taxon>
        <taxon>Bacilli</taxon>
        <taxon>Lactobacillales</taxon>
        <taxon>Carnobacteriaceae</taxon>
        <taxon>Atopostipes</taxon>
    </lineage>
</organism>
<dbReference type="STRING" id="1121025.SAMN02745249_00822"/>
<dbReference type="RefSeq" id="WP_073296795.1">
    <property type="nucleotide sequence ID" value="NZ_FQUF01000010.1"/>
</dbReference>
<name>A0A1M4V473_9LACT</name>
<evidence type="ECO:0000256" key="5">
    <source>
        <dbReference type="SAM" id="SignalP"/>
    </source>
</evidence>
<dbReference type="EMBL" id="FQUF01000010">
    <property type="protein sequence ID" value="SHE63683.1"/>
    <property type="molecule type" value="Genomic_DNA"/>
</dbReference>
<keyword evidence="2 4" id="KW-0813">Transport</keyword>
<gene>
    <name evidence="6" type="ORF">SAMN02745249_00822</name>
</gene>
<dbReference type="GO" id="GO:0030001">
    <property type="term" value="P:metal ion transport"/>
    <property type="evidence" value="ECO:0007669"/>
    <property type="project" value="InterPro"/>
</dbReference>